<protein>
    <submittedName>
        <fullName evidence="2">Uncharacterized protein</fullName>
    </submittedName>
</protein>
<accession>A0A9N7Z1D2</accession>
<dbReference type="EMBL" id="CADEAL010003956">
    <property type="protein sequence ID" value="CAB1447688.1"/>
    <property type="molecule type" value="Genomic_DNA"/>
</dbReference>
<evidence type="ECO:0000313" key="2">
    <source>
        <dbReference type="EMBL" id="CAB1447688.1"/>
    </source>
</evidence>
<evidence type="ECO:0000256" key="1">
    <source>
        <dbReference type="SAM" id="MobiDB-lite"/>
    </source>
</evidence>
<gene>
    <name evidence="2" type="ORF">PLEPLA_LOCUS35365</name>
</gene>
<sequence>MSQFHRLNKQVPPAAKELPLNWPLIHGVHTGTHSTQCCHFSRRPSFISARVRAINHFRGRHFDSSPVSVSVPSESSSRTSSGSSIQTCEDGHGEGSATAVAITGLESGGRGGRGVGASSNKEVARGVLVILTLPRVCVFRRSLGKGVALNALELCLPNGLYQ</sequence>
<dbReference type="Proteomes" id="UP001153269">
    <property type="component" value="Unassembled WGS sequence"/>
</dbReference>
<dbReference type="AlphaFoldDB" id="A0A9N7Z1D2"/>
<keyword evidence="3" id="KW-1185">Reference proteome</keyword>
<proteinExistence type="predicted"/>
<feature type="region of interest" description="Disordered" evidence="1">
    <location>
        <begin position="64"/>
        <end position="94"/>
    </location>
</feature>
<organism evidence="2 3">
    <name type="scientific">Pleuronectes platessa</name>
    <name type="common">European plaice</name>
    <dbReference type="NCBI Taxonomy" id="8262"/>
    <lineage>
        <taxon>Eukaryota</taxon>
        <taxon>Metazoa</taxon>
        <taxon>Chordata</taxon>
        <taxon>Craniata</taxon>
        <taxon>Vertebrata</taxon>
        <taxon>Euteleostomi</taxon>
        <taxon>Actinopterygii</taxon>
        <taxon>Neopterygii</taxon>
        <taxon>Teleostei</taxon>
        <taxon>Neoteleostei</taxon>
        <taxon>Acanthomorphata</taxon>
        <taxon>Carangaria</taxon>
        <taxon>Pleuronectiformes</taxon>
        <taxon>Pleuronectoidei</taxon>
        <taxon>Pleuronectidae</taxon>
        <taxon>Pleuronectes</taxon>
    </lineage>
</organism>
<reference evidence="2" key="1">
    <citation type="submission" date="2020-03" db="EMBL/GenBank/DDBJ databases">
        <authorList>
            <person name="Weist P."/>
        </authorList>
    </citation>
    <scope>NUCLEOTIDE SEQUENCE</scope>
</reference>
<comment type="caution">
    <text evidence="2">The sequence shown here is derived from an EMBL/GenBank/DDBJ whole genome shotgun (WGS) entry which is preliminary data.</text>
</comment>
<feature type="compositionally biased region" description="Low complexity" evidence="1">
    <location>
        <begin position="64"/>
        <end position="84"/>
    </location>
</feature>
<evidence type="ECO:0000313" key="3">
    <source>
        <dbReference type="Proteomes" id="UP001153269"/>
    </source>
</evidence>
<name>A0A9N7Z1D2_PLEPL</name>